<sequence>MEVDGFRCPHEFARRRSSESPRRPRSNEYKRSPSEEPRVVSKLDDLGRSVAKMQSFIDMEVAKREAKEAKKREREAEKKREEEEALAIAEARKAEELRNLKKQEKLRRREEEREAITKVVDVQVALRLCHIPDVIKAEVCQAITENFADLKGKAIALEDVPSTSMPAEVRSQVEEITDETKRGEETPVGDIPPLTTPAKRASRRSTIRPQRLDERLKSRTIQMKATKFRIAQKAMTGIKTGIQDNTME</sequence>
<organism evidence="2 3">
    <name type="scientific">Chara braunii</name>
    <name type="common">Braun's stonewort</name>
    <dbReference type="NCBI Taxonomy" id="69332"/>
    <lineage>
        <taxon>Eukaryota</taxon>
        <taxon>Viridiplantae</taxon>
        <taxon>Streptophyta</taxon>
        <taxon>Charophyceae</taxon>
        <taxon>Charales</taxon>
        <taxon>Characeae</taxon>
        <taxon>Chara</taxon>
    </lineage>
</organism>
<feature type="region of interest" description="Disordered" evidence="1">
    <location>
        <begin position="64"/>
        <end position="84"/>
    </location>
</feature>
<dbReference type="EMBL" id="BFEA01000413">
    <property type="protein sequence ID" value="GBG82628.1"/>
    <property type="molecule type" value="Genomic_DNA"/>
</dbReference>
<reference evidence="2 3" key="1">
    <citation type="journal article" date="2018" name="Cell">
        <title>The Chara Genome: Secondary Complexity and Implications for Plant Terrestrialization.</title>
        <authorList>
            <person name="Nishiyama T."/>
            <person name="Sakayama H."/>
            <person name="Vries J.D."/>
            <person name="Buschmann H."/>
            <person name="Saint-Marcoux D."/>
            <person name="Ullrich K.K."/>
            <person name="Haas F.B."/>
            <person name="Vanderstraeten L."/>
            <person name="Becker D."/>
            <person name="Lang D."/>
            <person name="Vosolsobe S."/>
            <person name="Rombauts S."/>
            <person name="Wilhelmsson P.K.I."/>
            <person name="Janitza P."/>
            <person name="Kern R."/>
            <person name="Heyl A."/>
            <person name="Rumpler F."/>
            <person name="Villalobos L.I.A.C."/>
            <person name="Clay J.M."/>
            <person name="Skokan R."/>
            <person name="Toyoda A."/>
            <person name="Suzuki Y."/>
            <person name="Kagoshima H."/>
            <person name="Schijlen E."/>
            <person name="Tajeshwar N."/>
            <person name="Catarino B."/>
            <person name="Hetherington A.J."/>
            <person name="Saltykova A."/>
            <person name="Bonnot C."/>
            <person name="Breuninger H."/>
            <person name="Symeonidi A."/>
            <person name="Radhakrishnan G.V."/>
            <person name="Van Nieuwerburgh F."/>
            <person name="Deforce D."/>
            <person name="Chang C."/>
            <person name="Karol K.G."/>
            <person name="Hedrich R."/>
            <person name="Ulvskov P."/>
            <person name="Glockner G."/>
            <person name="Delwiche C.F."/>
            <person name="Petrasek J."/>
            <person name="Van de Peer Y."/>
            <person name="Friml J."/>
            <person name="Beilby M."/>
            <person name="Dolan L."/>
            <person name="Kohara Y."/>
            <person name="Sugano S."/>
            <person name="Fujiyama A."/>
            <person name="Delaux P.-M."/>
            <person name="Quint M."/>
            <person name="TheiBen G."/>
            <person name="Hagemann M."/>
            <person name="Harholt J."/>
            <person name="Dunand C."/>
            <person name="Zachgo S."/>
            <person name="Langdale J."/>
            <person name="Maumus F."/>
            <person name="Straeten D.V.D."/>
            <person name="Gould S.B."/>
            <person name="Rensing S.A."/>
        </authorList>
    </citation>
    <scope>NUCLEOTIDE SEQUENCE [LARGE SCALE GENOMIC DNA]</scope>
    <source>
        <strain evidence="2 3">S276</strain>
    </source>
</reference>
<dbReference type="AlphaFoldDB" id="A0A388LJY0"/>
<evidence type="ECO:0000313" key="3">
    <source>
        <dbReference type="Proteomes" id="UP000265515"/>
    </source>
</evidence>
<gene>
    <name evidence="2" type="ORF">CBR_g34998</name>
</gene>
<protein>
    <submittedName>
        <fullName evidence="2">Uncharacterized protein</fullName>
    </submittedName>
</protein>
<keyword evidence="3" id="KW-1185">Reference proteome</keyword>
<dbReference type="Gramene" id="GBG82628">
    <property type="protein sequence ID" value="GBG82628"/>
    <property type="gene ID" value="CBR_g34998"/>
</dbReference>
<feature type="region of interest" description="Disordered" evidence="1">
    <location>
        <begin position="171"/>
        <end position="206"/>
    </location>
</feature>
<evidence type="ECO:0000256" key="1">
    <source>
        <dbReference type="SAM" id="MobiDB-lite"/>
    </source>
</evidence>
<proteinExistence type="predicted"/>
<feature type="region of interest" description="Disordered" evidence="1">
    <location>
        <begin position="1"/>
        <end position="43"/>
    </location>
</feature>
<comment type="caution">
    <text evidence="2">The sequence shown here is derived from an EMBL/GenBank/DDBJ whole genome shotgun (WGS) entry which is preliminary data.</text>
</comment>
<feature type="compositionally biased region" description="Basic and acidic residues" evidence="1">
    <location>
        <begin position="64"/>
        <end position="82"/>
    </location>
</feature>
<accession>A0A388LJY0</accession>
<name>A0A388LJY0_CHABU</name>
<dbReference type="Proteomes" id="UP000265515">
    <property type="component" value="Unassembled WGS sequence"/>
</dbReference>
<evidence type="ECO:0000313" key="2">
    <source>
        <dbReference type="EMBL" id="GBG82628.1"/>
    </source>
</evidence>